<evidence type="ECO:0008006" key="3">
    <source>
        <dbReference type="Google" id="ProtNLM"/>
    </source>
</evidence>
<protein>
    <recommendedName>
        <fullName evidence="3">DUF4178 domain-containing protein</fullName>
    </recommendedName>
</protein>
<comment type="caution">
    <text evidence="1">The sequence shown here is derived from an EMBL/GenBank/DDBJ whole genome shotgun (WGS) entry which is preliminary data.</text>
</comment>
<sequence>MRTVCKPGHPVPYSLHDMRVSDITLSDGQLTLQFETGLIHIAEPCVQVDGRVTLTGVESCEVWRLSPNGEYGSFSGKKQTWEKFSRKHPEFSFEVTDELYGFNQVRYEGYLSLPDREKLTEFCMAVYYTGDLIYETEE</sequence>
<evidence type="ECO:0000313" key="2">
    <source>
        <dbReference type="Proteomes" id="UP000724149"/>
    </source>
</evidence>
<dbReference type="EMBL" id="JACSNR010000008">
    <property type="protein sequence ID" value="MBM6923714.1"/>
    <property type="molecule type" value="Genomic_DNA"/>
</dbReference>
<organism evidence="1 2">
    <name type="scientific">Hydrogenoanaerobacterium saccharovorans</name>
    <dbReference type="NCBI Taxonomy" id="474960"/>
    <lineage>
        <taxon>Bacteria</taxon>
        <taxon>Bacillati</taxon>
        <taxon>Bacillota</taxon>
        <taxon>Clostridia</taxon>
        <taxon>Eubacteriales</taxon>
        <taxon>Oscillospiraceae</taxon>
        <taxon>Hydrogenoanaerobacterium</taxon>
    </lineage>
</organism>
<keyword evidence="2" id="KW-1185">Reference proteome</keyword>
<dbReference type="Proteomes" id="UP000724149">
    <property type="component" value="Unassembled WGS sequence"/>
</dbReference>
<name>A0ABS2GQ83_9FIRM</name>
<gene>
    <name evidence="1" type="ORF">H9X81_08440</name>
</gene>
<reference evidence="1 2" key="1">
    <citation type="journal article" date="2021" name="Sci. Rep.">
        <title>The distribution of antibiotic resistance genes in chicken gut microbiota commensals.</title>
        <authorList>
            <person name="Juricova H."/>
            <person name="Matiasovicova J."/>
            <person name="Kubasova T."/>
            <person name="Cejkova D."/>
            <person name="Rychlik I."/>
        </authorList>
    </citation>
    <scope>NUCLEOTIDE SEQUENCE [LARGE SCALE GENOMIC DNA]</scope>
    <source>
        <strain evidence="1 2">An564</strain>
    </source>
</reference>
<proteinExistence type="predicted"/>
<dbReference type="RefSeq" id="WP_204721251.1">
    <property type="nucleotide sequence ID" value="NZ_JACSNR010000008.1"/>
</dbReference>
<accession>A0ABS2GQ83</accession>
<evidence type="ECO:0000313" key="1">
    <source>
        <dbReference type="EMBL" id="MBM6923714.1"/>
    </source>
</evidence>